<dbReference type="PROSITE" id="PS51257">
    <property type="entry name" value="PROKAR_LIPOPROTEIN"/>
    <property type="match status" value="1"/>
</dbReference>
<comment type="caution">
    <text evidence="1">The sequence shown here is derived from an EMBL/GenBank/DDBJ whole genome shotgun (WGS) entry which is preliminary data.</text>
</comment>
<sequence>MKRVLFVLTVFPLLLIGCDYTYDYNYEITNSTNKIITVKTVKNESSFTTITDSIFQIKPNETKIVRDDYGGICGRNFLPPSEYKMTDTIPLSYIKLDIYIEDILTSRSLRLFKYWSYRAEKRTGIYNLRITEDLLAK</sequence>
<evidence type="ECO:0000313" key="2">
    <source>
        <dbReference type="Proteomes" id="UP000247973"/>
    </source>
</evidence>
<dbReference type="EMBL" id="QICL01000021">
    <property type="protein sequence ID" value="PXV62233.1"/>
    <property type="molecule type" value="Genomic_DNA"/>
</dbReference>
<name>A0A2V3PLR2_9BACT</name>
<dbReference type="OrthoDB" id="9900122at2"/>
<evidence type="ECO:0008006" key="3">
    <source>
        <dbReference type="Google" id="ProtNLM"/>
    </source>
</evidence>
<keyword evidence="2" id="KW-1185">Reference proteome</keyword>
<dbReference type="Proteomes" id="UP000247973">
    <property type="component" value="Unassembled WGS sequence"/>
</dbReference>
<protein>
    <recommendedName>
        <fullName evidence="3">Lipoprotein</fullName>
    </recommendedName>
</protein>
<dbReference type="AlphaFoldDB" id="A0A2V3PLR2"/>
<proteinExistence type="predicted"/>
<organism evidence="1 2">
    <name type="scientific">Dysgonomonas alginatilytica</name>
    <dbReference type="NCBI Taxonomy" id="1605892"/>
    <lineage>
        <taxon>Bacteria</taxon>
        <taxon>Pseudomonadati</taxon>
        <taxon>Bacteroidota</taxon>
        <taxon>Bacteroidia</taxon>
        <taxon>Bacteroidales</taxon>
        <taxon>Dysgonomonadaceae</taxon>
        <taxon>Dysgonomonas</taxon>
    </lineage>
</organism>
<accession>A0A2V3PLR2</accession>
<gene>
    <name evidence="1" type="ORF">CLV62_12156</name>
</gene>
<dbReference type="RefSeq" id="WP_146212764.1">
    <property type="nucleotide sequence ID" value="NZ_QICL01000021.1"/>
</dbReference>
<reference evidence="1 2" key="1">
    <citation type="submission" date="2018-03" db="EMBL/GenBank/DDBJ databases">
        <title>Genomic Encyclopedia of Archaeal and Bacterial Type Strains, Phase II (KMG-II): from individual species to whole genera.</title>
        <authorList>
            <person name="Goeker M."/>
        </authorList>
    </citation>
    <scope>NUCLEOTIDE SEQUENCE [LARGE SCALE GENOMIC DNA]</scope>
    <source>
        <strain evidence="1 2">DSM 100214</strain>
    </source>
</reference>
<evidence type="ECO:0000313" key="1">
    <source>
        <dbReference type="EMBL" id="PXV62233.1"/>
    </source>
</evidence>